<comment type="caution">
    <text evidence="1">The sequence shown here is derived from an EMBL/GenBank/DDBJ whole genome shotgun (WGS) entry which is preliminary data.</text>
</comment>
<keyword evidence="2" id="KW-1185">Reference proteome</keyword>
<dbReference type="Proteomes" id="UP001549146">
    <property type="component" value="Unassembled WGS sequence"/>
</dbReference>
<dbReference type="EMBL" id="JBEPMO010000009">
    <property type="protein sequence ID" value="MET3732141.1"/>
    <property type="molecule type" value="Genomic_DNA"/>
</dbReference>
<evidence type="ECO:0000313" key="2">
    <source>
        <dbReference type="Proteomes" id="UP001549146"/>
    </source>
</evidence>
<dbReference type="RefSeq" id="WP_354509071.1">
    <property type="nucleotide sequence ID" value="NZ_JBEPMO010000009.1"/>
</dbReference>
<protein>
    <submittedName>
        <fullName evidence="1">Uncharacterized protein</fullName>
    </submittedName>
</protein>
<name>A0ABV2LUA0_9FLAO</name>
<organism evidence="1 2">
    <name type="scientific">Moheibacter stercoris</name>
    <dbReference type="NCBI Taxonomy" id="1628251"/>
    <lineage>
        <taxon>Bacteria</taxon>
        <taxon>Pseudomonadati</taxon>
        <taxon>Bacteroidota</taxon>
        <taxon>Flavobacteriia</taxon>
        <taxon>Flavobacteriales</taxon>
        <taxon>Weeksellaceae</taxon>
        <taxon>Moheibacter</taxon>
    </lineage>
</organism>
<gene>
    <name evidence="1" type="ORF">ABID46_001728</name>
</gene>
<evidence type="ECO:0000313" key="1">
    <source>
        <dbReference type="EMBL" id="MET3732141.1"/>
    </source>
</evidence>
<reference evidence="1 2" key="1">
    <citation type="submission" date="2024-06" db="EMBL/GenBank/DDBJ databases">
        <title>Genomic Encyclopedia of Type Strains, Phase IV (KMG-IV): sequencing the most valuable type-strain genomes for metagenomic binning, comparative biology and taxonomic classification.</title>
        <authorList>
            <person name="Goeker M."/>
        </authorList>
    </citation>
    <scope>NUCLEOTIDE SEQUENCE [LARGE SCALE GENOMIC DNA]</scope>
    <source>
        <strain evidence="1 2">DSM 29388</strain>
    </source>
</reference>
<proteinExistence type="predicted"/>
<accession>A0ABV2LUA0</accession>
<sequence length="77" mass="8904">MDAVRQFVEVKNNTFQITLPEGFNAKRVEVIILPSDDKDSLSDDLKSLLDTRLEDYQNNPDDVMDFDELLNQLESEI</sequence>